<dbReference type="HOGENOM" id="CLU_007916_0_0_1"/>
<dbReference type="AlphaFoldDB" id="G9P587"/>
<feature type="transmembrane region" description="Helical" evidence="2">
    <location>
        <begin position="548"/>
        <end position="570"/>
    </location>
</feature>
<dbReference type="Proteomes" id="UP000005426">
    <property type="component" value="Unassembled WGS sequence"/>
</dbReference>
<accession>G9P587</accession>
<evidence type="ECO:0000256" key="2">
    <source>
        <dbReference type="SAM" id="Phobius"/>
    </source>
</evidence>
<organism evidence="3 4">
    <name type="scientific">Hypocrea atroviridis (strain ATCC 20476 / IMI 206040)</name>
    <name type="common">Trichoderma atroviride</name>
    <dbReference type="NCBI Taxonomy" id="452589"/>
    <lineage>
        <taxon>Eukaryota</taxon>
        <taxon>Fungi</taxon>
        <taxon>Dikarya</taxon>
        <taxon>Ascomycota</taxon>
        <taxon>Pezizomycotina</taxon>
        <taxon>Sordariomycetes</taxon>
        <taxon>Hypocreomycetidae</taxon>
        <taxon>Hypocreales</taxon>
        <taxon>Hypocreaceae</taxon>
        <taxon>Trichoderma</taxon>
    </lineage>
</organism>
<keyword evidence="2" id="KW-0472">Membrane</keyword>
<dbReference type="KEGG" id="tatv:25783679"/>
<evidence type="ECO:0000313" key="4">
    <source>
        <dbReference type="Proteomes" id="UP000005426"/>
    </source>
</evidence>
<feature type="transmembrane region" description="Helical" evidence="2">
    <location>
        <begin position="111"/>
        <end position="134"/>
    </location>
</feature>
<feature type="transmembrane region" description="Helical" evidence="2">
    <location>
        <begin position="671"/>
        <end position="691"/>
    </location>
</feature>
<dbReference type="Pfam" id="PF11915">
    <property type="entry name" value="DUF3433"/>
    <property type="match status" value="2"/>
</dbReference>
<feature type="compositionally biased region" description="Low complexity" evidence="1">
    <location>
        <begin position="22"/>
        <end position="31"/>
    </location>
</feature>
<proteinExistence type="predicted"/>
<feature type="region of interest" description="Disordered" evidence="1">
    <location>
        <begin position="1"/>
        <end position="38"/>
    </location>
</feature>
<reference evidence="3 4" key="1">
    <citation type="journal article" date="2011" name="Genome Biol.">
        <title>Comparative genome sequence analysis underscores mycoparasitism as the ancestral life style of Trichoderma.</title>
        <authorList>
            <person name="Kubicek C.P."/>
            <person name="Herrera-Estrella A."/>
            <person name="Seidl-Seiboth V."/>
            <person name="Martinez D.A."/>
            <person name="Druzhinina I.S."/>
            <person name="Thon M."/>
            <person name="Zeilinger S."/>
            <person name="Casas-Flores S."/>
            <person name="Horwitz B.A."/>
            <person name="Mukherjee P.K."/>
            <person name="Mukherjee M."/>
            <person name="Kredics L."/>
            <person name="Alcaraz L.D."/>
            <person name="Aerts A."/>
            <person name="Antal Z."/>
            <person name="Atanasova L."/>
            <person name="Cervantes-Badillo M.G."/>
            <person name="Challacombe J."/>
            <person name="Chertkov O."/>
            <person name="McCluskey K."/>
            <person name="Coulpier F."/>
            <person name="Deshpande N."/>
            <person name="von Doehren H."/>
            <person name="Ebbole D.J."/>
            <person name="Esquivel-Naranjo E.U."/>
            <person name="Fekete E."/>
            <person name="Flipphi M."/>
            <person name="Glaser F."/>
            <person name="Gomez-Rodriguez E.Y."/>
            <person name="Gruber S."/>
            <person name="Han C."/>
            <person name="Henrissat B."/>
            <person name="Hermosa R."/>
            <person name="Hernandez-Onate M."/>
            <person name="Karaffa L."/>
            <person name="Kosti I."/>
            <person name="Le Crom S."/>
            <person name="Lindquist E."/>
            <person name="Lucas S."/>
            <person name="Luebeck M."/>
            <person name="Luebeck P.S."/>
            <person name="Margeot A."/>
            <person name="Metz B."/>
            <person name="Misra M."/>
            <person name="Nevalainen H."/>
            <person name="Omann M."/>
            <person name="Packer N."/>
            <person name="Perrone G."/>
            <person name="Uresti-Rivera E.E."/>
            <person name="Salamov A."/>
            <person name="Schmoll M."/>
            <person name="Seiboth B."/>
            <person name="Shapiro H."/>
            <person name="Sukno S."/>
            <person name="Tamayo-Ramos J.A."/>
            <person name="Tisch D."/>
            <person name="Wiest A."/>
            <person name="Wilkinson H.H."/>
            <person name="Zhang M."/>
            <person name="Coutinho P.M."/>
            <person name="Kenerley C.M."/>
            <person name="Monte E."/>
            <person name="Baker S.E."/>
            <person name="Grigoriev I.V."/>
        </authorList>
    </citation>
    <scope>NUCLEOTIDE SEQUENCE [LARGE SCALE GENOMIC DNA]</scope>
    <source>
        <strain evidence="4">ATCC 20476 / IMI 206040</strain>
    </source>
</reference>
<keyword evidence="4" id="KW-1185">Reference proteome</keyword>
<feature type="transmembrane region" description="Helical" evidence="2">
    <location>
        <begin position="1127"/>
        <end position="1146"/>
    </location>
</feature>
<dbReference type="PANTHER" id="PTHR37544:SF3">
    <property type="entry name" value="SPRAY"/>
    <property type="match status" value="1"/>
</dbReference>
<gene>
    <name evidence="3" type="ORF">TRIATDRAFT_322219</name>
</gene>
<evidence type="ECO:0000256" key="1">
    <source>
        <dbReference type="SAM" id="MobiDB-lite"/>
    </source>
</evidence>
<feature type="transmembrane region" description="Helical" evidence="2">
    <location>
        <begin position="180"/>
        <end position="197"/>
    </location>
</feature>
<dbReference type="OrthoDB" id="3248909at2759"/>
<feature type="transmembrane region" description="Helical" evidence="2">
    <location>
        <begin position="70"/>
        <end position="90"/>
    </location>
</feature>
<dbReference type="OMA" id="WVHLQRG"/>
<dbReference type="EMBL" id="ABDG02000027">
    <property type="protein sequence ID" value="EHK42113.1"/>
    <property type="molecule type" value="Genomic_DNA"/>
</dbReference>
<dbReference type="PANTHER" id="PTHR37544">
    <property type="entry name" value="SPRAY-RELATED"/>
    <property type="match status" value="1"/>
</dbReference>
<sequence length="1253" mass="140441">MASQSELEPLSPNDYGIRRPLQSQFSQGSSSVGADSWSFWRRRPKKAAPLRQNDDNGSQKGWKPLSMDPAILMLLTILTLLIAGAVEVLAQFSQAKGGLALSRTQDEIPQYAMISYLYVPNIVAVLYSLIWSWVDLDVKRMQPWFELSKPEGATAKNSMFLDYPYDFIATVPVKAARRRHWPVFFAGTVTVVIFWLITPLQSSIMGTGFVNKTEPAILATRSSMVPLAEQAPLLTNEILNTAYAIEWLGQSFPPFTTPDYAILPFYIDNDPGASQQQLNWTAETTKLWTELECWPAKYWLGTSNNVDWYFDNGQGCTAIVEFELVANRNVTIDYIGYHTSPYADWNLEDPHHCPPTENSTHQFLAIWATDIVPSHNMRNGSVIPEMNITALYCQTSYYKQQVMVTVVTDGYKPQNSSIQPISPPETLTEKEFNSTSFEFLIFAGMPLEQLLVTKRDFPFESVMQLGSRIDKTWLTTPVNSGMVGYALDGRNEPATPYSDPNTLHEAFERAHKFLFAITVNRLLSNETGVGNSTAISSFQQSGIIVSRLFSAIVESLLLLVAIFTISLLWICHRSTSYLNSNPSSISRLVAIFRNGSETNELFRPVDHADEKSLRELFQDDKFRLTRSDSKDARSLYIEKVDNLEQEHGDKRFDKPTGYYEPIRPTALRREMGLLFGVVQIGALVGIVYLKAQNDRQNGLIRPSSNFEVLQILENYIPTAFATFSEPFWVLLNRFLCLLQPFRTMSKGRSEPSKSIETTYTALPPQLVTWRALRARHLMLAMICIIALLSNVLAVGLGALFNEDLTTANYTATFTPNVAPLFDNQSTSEFTKDGATFLQFAYLAMANISSGAPLPPWTTSDYFFQSYTVDSGNESNSSSTYRVPTRGFSINANCTAVPSSELTVTFPNNTYISCANNSSDIVKLAKWEVQTSQNIPSQQSAFENSLIMDPGIASYNCSRTITFGWGRKSQTVGLNRTMEGSFAFCQPYLQTAMFDVRHDSEGNVLAYERTSEVYMHLDGEDQGVQTNRMISLMNNMLGIPGNWHNDTLTRDMMNYLLAISLDSRDFLDAEKPPPDPNDLIPTIEKLYRKLFVIILGANLKLFVPGDKTLSVTGQKLTDETRIFVDQNAFIISVTILGLNIIAVAIFYSRGIMFNLPRVPTTIGSILAFVSASHILLDDGKKLSSSGDTKEEKTYSFGRYIGVDQKVHLGIDMDPHVALVDPASLEEKRSFVYRIVPSGLRKRKDIGPVSDSTWL</sequence>
<protein>
    <submittedName>
        <fullName evidence="3">Uncharacterized protein</fullName>
    </submittedName>
</protein>
<dbReference type="InterPro" id="IPR021840">
    <property type="entry name" value="DUF3433"/>
</dbReference>
<dbReference type="eggNOG" id="ENOG502RXBF">
    <property type="taxonomic scope" value="Eukaryota"/>
</dbReference>
<dbReference type="STRING" id="452589.G9P587"/>
<name>G9P587_HYPAI</name>
<evidence type="ECO:0000313" key="3">
    <source>
        <dbReference type="EMBL" id="EHK42113.1"/>
    </source>
</evidence>
<keyword evidence="2" id="KW-0812">Transmembrane</keyword>
<comment type="caution">
    <text evidence="3">The sequence shown here is derived from an EMBL/GenBank/DDBJ whole genome shotgun (WGS) entry which is preliminary data.</text>
</comment>
<dbReference type="GeneID" id="25783679"/>
<keyword evidence="2" id="KW-1133">Transmembrane helix</keyword>
<feature type="transmembrane region" description="Helical" evidence="2">
    <location>
        <begin position="777"/>
        <end position="800"/>
    </location>
</feature>